<protein>
    <submittedName>
        <fullName evidence="2">Uncharacterized protein</fullName>
    </submittedName>
</protein>
<feature type="transmembrane region" description="Helical" evidence="1">
    <location>
        <begin position="7"/>
        <end position="32"/>
    </location>
</feature>
<reference evidence="2" key="1">
    <citation type="submission" date="2014-11" db="EMBL/GenBank/DDBJ databases">
        <authorList>
            <person name="Amaro Gonzalez C."/>
        </authorList>
    </citation>
    <scope>NUCLEOTIDE SEQUENCE</scope>
</reference>
<evidence type="ECO:0000256" key="1">
    <source>
        <dbReference type="SAM" id="Phobius"/>
    </source>
</evidence>
<reference evidence="2" key="2">
    <citation type="journal article" date="2015" name="Fish Shellfish Immunol.">
        <title>Early steps in the European eel (Anguilla anguilla)-Vibrio vulnificus interaction in the gills: Role of the RtxA13 toxin.</title>
        <authorList>
            <person name="Callol A."/>
            <person name="Pajuelo D."/>
            <person name="Ebbesson L."/>
            <person name="Teles M."/>
            <person name="MacKenzie S."/>
            <person name="Amaro C."/>
        </authorList>
    </citation>
    <scope>NUCLEOTIDE SEQUENCE</scope>
</reference>
<evidence type="ECO:0000313" key="2">
    <source>
        <dbReference type="EMBL" id="JAH68425.1"/>
    </source>
</evidence>
<name>A0A0E9UTA7_ANGAN</name>
<organism evidence="2">
    <name type="scientific">Anguilla anguilla</name>
    <name type="common">European freshwater eel</name>
    <name type="synonym">Muraena anguilla</name>
    <dbReference type="NCBI Taxonomy" id="7936"/>
    <lineage>
        <taxon>Eukaryota</taxon>
        <taxon>Metazoa</taxon>
        <taxon>Chordata</taxon>
        <taxon>Craniata</taxon>
        <taxon>Vertebrata</taxon>
        <taxon>Euteleostomi</taxon>
        <taxon>Actinopterygii</taxon>
        <taxon>Neopterygii</taxon>
        <taxon>Teleostei</taxon>
        <taxon>Anguilliformes</taxon>
        <taxon>Anguillidae</taxon>
        <taxon>Anguilla</taxon>
    </lineage>
</organism>
<keyword evidence="1" id="KW-0812">Transmembrane</keyword>
<keyword evidence="1" id="KW-1133">Transmembrane helix</keyword>
<sequence length="33" mass="3983">MWTVVSVFLYIHCFGWIRCLIYILYLLVFGLLS</sequence>
<accession>A0A0E9UTA7</accession>
<dbReference type="EMBL" id="GBXM01040152">
    <property type="protein sequence ID" value="JAH68425.1"/>
    <property type="molecule type" value="Transcribed_RNA"/>
</dbReference>
<keyword evidence="1" id="KW-0472">Membrane</keyword>
<proteinExistence type="predicted"/>
<dbReference type="AlphaFoldDB" id="A0A0E9UTA7"/>